<organism evidence="1 2">
    <name type="scientific">Fistulina hepatica ATCC 64428</name>
    <dbReference type="NCBI Taxonomy" id="1128425"/>
    <lineage>
        <taxon>Eukaryota</taxon>
        <taxon>Fungi</taxon>
        <taxon>Dikarya</taxon>
        <taxon>Basidiomycota</taxon>
        <taxon>Agaricomycotina</taxon>
        <taxon>Agaricomycetes</taxon>
        <taxon>Agaricomycetidae</taxon>
        <taxon>Agaricales</taxon>
        <taxon>Fistulinaceae</taxon>
        <taxon>Fistulina</taxon>
    </lineage>
</organism>
<dbReference type="EMBL" id="KN881629">
    <property type="protein sequence ID" value="KIY52967.1"/>
    <property type="molecule type" value="Genomic_DNA"/>
</dbReference>
<dbReference type="Pfam" id="PF10294">
    <property type="entry name" value="Methyltransf_16"/>
    <property type="match status" value="1"/>
</dbReference>
<evidence type="ECO:0000313" key="2">
    <source>
        <dbReference type="Proteomes" id="UP000054144"/>
    </source>
</evidence>
<dbReference type="OrthoDB" id="413520at2759"/>
<name>A0A0D7AN09_9AGAR</name>
<dbReference type="GO" id="GO:0008757">
    <property type="term" value="F:S-adenosylmethionine-dependent methyltransferase activity"/>
    <property type="evidence" value="ECO:0007669"/>
    <property type="project" value="UniProtKB-ARBA"/>
</dbReference>
<dbReference type="InterPro" id="IPR029063">
    <property type="entry name" value="SAM-dependent_MTases_sf"/>
</dbReference>
<keyword evidence="2" id="KW-1185">Reference proteome</keyword>
<evidence type="ECO:0008006" key="3">
    <source>
        <dbReference type="Google" id="ProtNLM"/>
    </source>
</evidence>
<evidence type="ECO:0000313" key="1">
    <source>
        <dbReference type="EMBL" id="KIY52967.1"/>
    </source>
</evidence>
<dbReference type="Proteomes" id="UP000054144">
    <property type="component" value="Unassembled WGS sequence"/>
</dbReference>
<dbReference type="GO" id="GO:0005634">
    <property type="term" value="C:nucleus"/>
    <property type="evidence" value="ECO:0007669"/>
    <property type="project" value="TreeGrafter"/>
</dbReference>
<dbReference type="Gene3D" id="3.40.50.150">
    <property type="entry name" value="Vaccinia Virus protein VP39"/>
    <property type="match status" value="1"/>
</dbReference>
<dbReference type="InterPro" id="IPR019410">
    <property type="entry name" value="Methyltransf_16"/>
</dbReference>
<dbReference type="PANTHER" id="PTHR14614:SF162">
    <property type="entry name" value="EXPRESSED PROTEIN"/>
    <property type="match status" value="1"/>
</dbReference>
<protein>
    <recommendedName>
        <fullName evidence="3">Methyltransferase-domain-containing protein</fullName>
    </recommendedName>
</protein>
<sequence>MFYYLSFLRPPPLSASLSISTKGKAAASSIIIIPQIANDLRTEYYDGPPLDIMYQWIRASSADALKTSPTKLTSYRAETMYKEIIIPLPKQAKEGDEWILMLSAASDTTGEPSGIVDLSARVHPVPLPVYSMPIQITRSFSPSKQEKLMRQYIIPSRPCCIRVMEQTSFDLDKKIWDSGIGLSSWLVEIIDGQSSVTNTHASNLRRLLDPSRCCRVVELGAGTGIVSLVLAALRYSVPVSPSDTGVDSFPSDPELDSIFTTDLSSAMSLLEQNIALNEHLFSPSRRLRAIVLDWDNSELPLDIRTVGFDVIIMADVTYNIASFLALLRTLKSFIQLGAGPNSNAAPLIVLGYKERHLDERVLWEMARSIGVLFHEVDARPGAGGQPVEIWIGTIFD</sequence>
<proteinExistence type="predicted"/>
<accession>A0A0D7AN09</accession>
<dbReference type="GO" id="GO:0005737">
    <property type="term" value="C:cytoplasm"/>
    <property type="evidence" value="ECO:0007669"/>
    <property type="project" value="TreeGrafter"/>
</dbReference>
<reference evidence="1 2" key="1">
    <citation type="journal article" date="2015" name="Fungal Genet. Biol.">
        <title>Evolution of novel wood decay mechanisms in Agaricales revealed by the genome sequences of Fistulina hepatica and Cylindrobasidium torrendii.</title>
        <authorList>
            <person name="Floudas D."/>
            <person name="Held B.W."/>
            <person name="Riley R."/>
            <person name="Nagy L.G."/>
            <person name="Koehler G."/>
            <person name="Ransdell A.S."/>
            <person name="Younus H."/>
            <person name="Chow J."/>
            <person name="Chiniquy J."/>
            <person name="Lipzen A."/>
            <person name="Tritt A."/>
            <person name="Sun H."/>
            <person name="Haridas S."/>
            <person name="LaButti K."/>
            <person name="Ohm R.A."/>
            <person name="Kues U."/>
            <person name="Blanchette R.A."/>
            <person name="Grigoriev I.V."/>
            <person name="Minto R.E."/>
            <person name="Hibbett D.S."/>
        </authorList>
    </citation>
    <scope>NUCLEOTIDE SEQUENCE [LARGE SCALE GENOMIC DNA]</scope>
    <source>
        <strain evidence="1 2">ATCC 64428</strain>
    </source>
</reference>
<dbReference type="AlphaFoldDB" id="A0A0D7AN09"/>
<dbReference type="SUPFAM" id="SSF53335">
    <property type="entry name" value="S-adenosyl-L-methionine-dependent methyltransferases"/>
    <property type="match status" value="1"/>
</dbReference>
<dbReference type="PANTHER" id="PTHR14614">
    <property type="entry name" value="HEPATOCELLULAR CARCINOMA-ASSOCIATED ANTIGEN"/>
    <property type="match status" value="1"/>
</dbReference>
<gene>
    <name evidence="1" type="ORF">FISHEDRAFT_69426</name>
</gene>